<evidence type="ECO:0000313" key="1">
    <source>
        <dbReference type="EMBL" id="KAI3370955.1"/>
    </source>
</evidence>
<keyword evidence="2" id="KW-1185">Reference proteome</keyword>
<dbReference type="Proteomes" id="UP000831701">
    <property type="component" value="Chromosome 6"/>
</dbReference>
<organism evidence="1 2">
    <name type="scientific">Scortum barcoo</name>
    <name type="common">barcoo grunter</name>
    <dbReference type="NCBI Taxonomy" id="214431"/>
    <lineage>
        <taxon>Eukaryota</taxon>
        <taxon>Metazoa</taxon>
        <taxon>Chordata</taxon>
        <taxon>Craniata</taxon>
        <taxon>Vertebrata</taxon>
        <taxon>Euteleostomi</taxon>
        <taxon>Actinopterygii</taxon>
        <taxon>Neopterygii</taxon>
        <taxon>Teleostei</taxon>
        <taxon>Neoteleostei</taxon>
        <taxon>Acanthomorphata</taxon>
        <taxon>Eupercaria</taxon>
        <taxon>Centrarchiformes</taxon>
        <taxon>Terapontoidei</taxon>
        <taxon>Terapontidae</taxon>
        <taxon>Scortum</taxon>
    </lineage>
</organism>
<name>A0ACB8WSD2_9TELE</name>
<evidence type="ECO:0000313" key="2">
    <source>
        <dbReference type="Proteomes" id="UP000831701"/>
    </source>
</evidence>
<sequence>MKGSGLRCYKCSDYTGQCQNVQECTNEDACISLSESGGKTIRQCIKNSECNLSYLPNMFPSLGKFNYNCCTSNLCNAGNTGNAVTMATPILALVASLLSVWWCWS</sequence>
<dbReference type="EMBL" id="CM041536">
    <property type="protein sequence ID" value="KAI3370955.1"/>
    <property type="molecule type" value="Genomic_DNA"/>
</dbReference>
<reference evidence="1" key="1">
    <citation type="submission" date="2022-04" db="EMBL/GenBank/DDBJ databases">
        <title>Jade perch genome.</title>
        <authorList>
            <person name="Chao B."/>
        </authorList>
    </citation>
    <scope>NUCLEOTIDE SEQUENCE</scope>
    <source>
        <strain evidence="1">CB-2022</strain>
    </source>
</reference>
<gene>
    <name evidence="1" type="ORF">L3Q82_023509</name>
</gene>
<comment type="caution">
    <text evidence="1">The sequence shown here is derived from an EMBL/GenBank/DDBJ whole genome shotgun (WGS) entry which is preliminary data.</text>
</comment>
<proteinExistence type="predicted"/>
<protein>
    <submittedName>
        <fullName evidence="1">Uncharacterized protein</fullName>
    </submittedName>
</protein>
<accession>A0ACB8WSD2</accession>